<sequence>TKGGQYSTDSFAKAVTELYKGQPQKSERAIQMVQDCGTYLADQWNDSADKCNYSAKVMDCIASYSSS</sequence>
<dbReference type="OrthoDB" id="6595846at2759"/>
<evidence type="ECO:0000313" key="1">
    <source>
        <dbReference type="EMBL" id="GFG40299.1"/>
    </source>
</evidence>
<keyword evidence="2" id="KW-1185">Reference proteome</keyword>
<feature type="non-terminal residue" evidence="1">
    <location>
        <position position="67"/>
    </location>
</feature>
<dbReference type="InterPro" id="IPR036728">
    <property type="entry name" value="PBP_GOBP_sf"/>
</dbReference>
<dbReference type="Gene3D" id="1.10.238.20">
    <property type="entry name" value="Pheromone/general odorant binding protein domain"/>
    <property type="match status" value="1"/>
</dbReference>
<dbReference type="InParanoid" id="A0A6L2Q5W4"/>
<feature type="non-terminal residue" evidence="1">
    <location>
        <position position="1"/>
    </location>
</feature>
<comment type="caution">
    <text evidence="1">The sequence shown here is derived from an EMBL/GenBank/DDBJ whole genome shotgun (WGS) entry which is preliminary data.</text>
</comment>
<dbReference type="EMBL" id="BLKM01001701">
    <property type="protein sequence ID" value="GFG40299.1"/>
    <property type="molecule type" value="Genomic_DNA"/>
</dbReference>
<protein>
    <recommendedName>
        <fullName evidence="3">Odorant binding protein</fullName>
    </recommendedName>
</protein>
<organism evidence="1 2">
    <name type="scientific">Coptotermes formosanus</name>
    <name type="common">Formosan subterranean termite</name>
    <dbReference type="NCBI Taxonomy" id="36987"/>
    <lineage>
        <taxon>Eukaryota</taxon>
        <taxon>Metazoa</taxon>
        <taxon>Ecdysozoa</taxon>
        <taxon>Arthropoda</taxon>
        <taxon>Hexapoda</taxon>
        <taxon>Insecta</taxon>
        <taxon>Pterygota</taxon>
        <taxon>Neoptera</taxon>
        <taxon>Polyneoptera</taxon>
        <taxon>Dictyoptera</taxon>
        <taxon>Blattodea</taxon>
        <taxon>Blattoidea</taxon>
        <taxon>Termitoidae</taxon>
        <taxon>Rhinotermitidae</taxon>
        <taxon>Coptotermes</taxon>
    </lineage>
</organism>
<proteinExistence type="predicted"/>
<dbReference type="AlphaFoldDB" id="A0A6L2Q5W4"/>
<gene>
    <name evidence="1" type="ORF">Cfor_12031</name>
</gene>
<reference evidence="2" key="1">
    <citation type="submission" date="2020-01" db="EMBL/GenBank/DDBJ databases">
        <title>Draft genome sequence of the Termite Coptotermes fromosanus.</title>
        <authorList>
            <person name="Itakura S."/>
            <person name="Yosikawa Y."/>
            <person name="Umezawa K."/>
        </authorList>
    </citation>
    <scope>NUCLEOTIDE SEQUENCE [LARGE SCALE GENOMIC DNA]</scope>
</reference>
<dbReference type="GO" id="GO:0005549">
    <property type="term" value="F:odorant binding"/>
    <property type="evidence" value="ECO:0007669"/>
    <property type="project" value="InterPro"/>
</dbReference>
<evidence type="ECO:0000313" key="2">
    <source>
        <dbReference type="Proteomes" id="UP000502823"/>
    </source>
</evidence>
<dbReference type="Proteomes" id="UP000502823">
    <property type="component" value="Unassembled WGS sequence"/>
</dbReference>
<name>A0A6L2Q5W4_COPFO</name>
<accession>A0A6L2Q5W4</accession>
<evidence type="ECO:0008006" key="3">
    <source>
        <dbReference type="Google" id="ProtNLM"/>
    </source>
</evidence>